<dbReference type="STRING" id="1618570.UT08_C0003G0099"/>
<evidence type="ECO:0000256" key="2">
    <source>
        <dbReference type="ARBA" id="ARBA00022723"/>
    </source>
</evidence>
<sequence length="306" mass="34703">MKSYISNIVYKTNSITIPVFEIGNFQNGFGVLVAQIHGDEYSGRLICQKFIRSKFKINKGVRIIACANPDGAKLGVKNEPLTNINLNRIFISEKLKPESMASSIANKIFELCKGADFVIDLHDMPGSQIPLCAIITLTENNIINKQNYNLANIFYPGVLWVEDFRNLSTSKRYIGTINNYLCKFGIPNFTIETNPLDKINEKEIDIVIRKIIRLLNTKPIVYQKSLNLIRRYELFAPSGGIIIPCSIPLLAKIKRGEKLATVLNEKLEKIDIISPLNGLLIRKTIARNIQKKEKIFDIGKKVLWKH</sequence>
<evidence type="ECO:0000313" key="6">
    <source>
        <dbReference type="EMBL" id="KKQ85936.1"/>
    </source>
</evidence>
<evidence type="ECO:0000259" key="5">
    <source>
        <dbReference type="Pfam" id="PF24827"/>
    </source>
</evidence>
<keyword evidence="4" id="KW-0862">Zinc</keyword>
<dbReference type="GO" id="GO:0046872">
    <property type="term" value="F:metal ion binding"/>
    <property type="evidence" value="ECO:0007669"/>
    <property type="project" value="UniProtKB-KW"/>
</dbReference>
<evidence type="ECO:0000256" key="3">
    <source>
        <dbReference type="ARBA" id="ARBA00022801"/>
    </source>
</evidence>
<dbReference type="Gene3D" id="3.40.630.10">
    <property type="entry name" value="Zn peptidases"/>
    <property type="match status" value="1"/>
</dbReference>
<dbReference type="SUPFAM" id="SSF53187">
    <property type="entry name" value="Zn-dependent exopeptidases"/>
    <property type="match status" value="1"/>
</dbReference>
<dbReference type="InterPro" id="IPR055438">
    <property type="entry name" value="AstE_AspA_cat"/>
</dbReference>
<keyword evidence="3" id="KW-0378">Hydrolase</keyword>
<proteinExistence type="predicted"/>
<dbReference type="Pfam" id="PF24827">
    <property type="entry name" value="AstE_AspA_cat"/>
    <property type="match status" value="1"/>
</dbReference>
<keyword evidence="2" id="KW-0479">Metal-binding</keyword>
<dbReference type="EMBL" id="LBVL01000003">
    <property type="protein sequence ID" value="KKQ85936.1"/>
    <property type="molecule type" value="Genomic_DNA"/>
</dbReference>
<evidence type="ECO:0000256" key="1">
    <source>
        <dbReference type="ARBA" id="ARBA00001947"/>
    </source>
</evidence>
<name>A0A0G0P9D5_9BACT</name>
<dbReference type="Proteomes" id="UP000034081">
    <property type="component" value="Unassembled WGS sequence"/>
</dbReference>
<dbReference type="InterPro" id="IPR053138">
    <property type="entry name" value="N-alpha-Ac-DABA_deacetylase"/>
</dbReference>
<accession>A0A0G0P9D5</accession>
<feature type="domain" description="Succinylglutamate desuccinylase/Aspartoacylase catalytic" evidence="5">
    <location>
        <begin position="31"/>
        <end position="215"/>
    </location>
</feature>
<comment type="caution">
    <text evidence="6">The sequence shown here is derived from an EMBL/GenBank/DDBJ whole genome shotgun (WGS) entry which is preliminary data.</text>
</comment>
<reference evidence="6 7" key="1">
    <citation type="journal article" date="2015" name="Nature">
        <title>rRNA introns, odd ribosomes, and small enigmatic genomes across a large radiation of phyla.</title>
        <authorList>
            <person name="Brown C.T."/>
            <person name="Hug L.A."/>
            <person name="Thomas B.C."/>
            <person name="Sharon I."/>
            <person name="Castelle C.J."/>
            <person name="Singh A."/>
            <person name="Wilkins M.J."/>
            <person name="Williams K.H."/>
            <person name="Banfield J.F."/>
        </authorList>
    </citation>
    <scope>NUCLEOTIDE SEQUENCE [LARGE SCALE GENOMIC DNA]</scope>
</reference>
<dbReference type="GO" id="GO:0016788">
    <property type="term" value="F:hydrolase activity, acting on ester bonds"/>
    <property type="evidence" value="ECO:0007669"/>
    <property type="project" value="InterPro"/>
</dbReference>
<dbReference type="PANTHER" id="PTHR37326">
    <property type="entry name" value="BLL3975 PROTEIN"/>
    <property type="match status" value="1"/>
</dbReference>
<dbReference type="AlphaFoldDB" id="A0A0G0P9D5"/>
<comment type="cofactor">
    <cofactor evidence="1">
        <name>Zn(2+)</name>
        <dbReference type="ChEBI" id="CHEBI:29105"/>
    </cofactor>
</comment>
<organism evidence="6 7">
    <name type="scientific">Candidatus Woesebacteria bacterium GW2011_GWB1_38_8</name>
    <dbReference type="NCBI Taxonomy" id="1618570"/>
    <lineage>
        <taxon>Bacteria</taxon>
        <taxon>Candidatus Woeseibacteriota</taxon>
    </lineage>
</organism>
<protein>
    <recommendedName>
        <fullName evidence="5">Succinylglutamate desuccinylase/Aspartoacylase catalytic domain-containing protein</fullName>
    </recommendedName>
</protein>
<dbReference type="PANTHER" id="PTHR37326:SF1">
    <property type="entry name" value="BLL3975 PROTEIN"/>
    <property type="match status" value="1"/>
</dbReference>
<evidence type="ECO:0000256" key="4">
    <source>
        <dbReference type="ARBA" id="ARBA00022833"/>
    </source>
</evidence>
<gene>
    <name evidence="6" type="ORF">UT08_C0003G0099</name>
</gene>
<evidence type="ECO:0000313" key="7">
    <source>
        <dbReference type="Proteomes" id="UP000034081"/>
    </source>
</evidence>